<dbReference type="STRING" id="634430.SAMN04488241_10510"/>
<keyword evidence="3" id="KW-1185">Reference proteome</keyword>
<dbReference type="AlphaFoldDB" id="A0A1I5S6W0"/>
<dbReference type="SUPFAM" id="SSF51126">
    <property type="entry name" value="Pectin lyase-like"/>
    <property type="match status" value="1"/>
</dbReference>
<proteinExistence type="predicted"/>
<accession>A0A1I5S6W0</accession>
<organism evidence="2 3">
    <name type="scientific">Sphingomonas rubra</name>
    <dbReference type="NCBI Taxonomy" id="634430"/>
    <lineage>
        <taxon>Bacteria</taxon>
        <taxon>Pseudomonadati</taxon>
        <taxon>Pseudomonadota</taxon>
        <taxon>Alphaproteobacteria</taxon>
        <taxon>Sphingomonadales</taxon>
        <taxon>Sphingomonadaceae</taxon>
        <taxon>Sphingomonas</taxon>
    </lineage>
</organism>
<keyword evidence="2" id="KW-0456">Lyase</keyword>
<dbReference type="Pfam" id="PF12708">
    <property type="entry name" value="Pect-lyase_RHGA_epim"/>
    <property type="match status" value="1"/>
</dbReference>
<sequence>MVSFFQSKVSVGGDIPTLLNVDALRNYLPRGIRDGATVIVTGQLEPGDKNGGVYVWQDSNNDPDDGLNTVKPVTSIATGRWVLSVGRGIRGATGSIGPIGPVGPKGDGLADVMAPGGSALVGYGNRSVAAKLNDTVSVRDFGATGTGTTYDFDAITAAIDHVASIGGGSVFIPRGIYSIGNTTLKLRCGVSLIGDDNLPTILYNGPGKAVLHEAVDPNVRGNYTVKNLLISGSGTDAFTIAPASVSDISGVGIVVENIKVLGTWQNAFTFANFYGGKVQRLSTEQANIASSCYRILGSVNATHFDTLYTGDSQSHLYCLYYDAQGRVEADKSLPNGAGNVFTGLACQGGKYGLFVRCGYQLTFVAPYFENVAQPIVIGQADAARTTNIVITTPFAIGALGQNPYLASASAMIRIDNAWGVEIQSLDTRQWSRVVALNISGSGGSGARGWAVAGYDGKIHHATVTNPGSDYTAINVADAFTGTTYIGSLNAAGGLQSISVTPGSTAQLNPSCPVAVAIGDVQNVTISNPYPAAAPPVGDVPIIDTILPMIGYLTGSQGSTGVNVVGDVMSDGQTYTLRKSAGYGFYHVAEFVDQNGSPVRWVYQLPAVSLPN</sequence>
<dbReference type="RefSeq" id="WP_093332884.1">
    <property type="nucleotide sequence ID" value="NZ_FOXP01000005.1"/>
</dbReference>
<dbReference type="EMBL" id="FOXP01000005">
    <property type="protein sequence ID" value="SFP66449.1"/>
    <property type="molecule type" value="Genomic_DNA"/>
</dbReference>
<reference evidence="2 3" key="1">
    <citation type="submission" date="2016-10" db="EMBL/GenBank/DDBJ databases">
        <authorList>
            <person name="de Groot N.N."/>
        </authorList>
    </citation>
    <scope>NUCLEOTIDE SEQUENCE [LARGE SCALE GENOMIC DNA]</scope>
    <source>
        <strain evidence="2 3">CGMCC 1.9113</strain>
    </source>
</reference>
<evidence type="ECO:0000313" key="3">
    <source>
        <dbReference type="Proteomes" id="UP000199586"/>
    </source>
</evidence>
<dbReference type="Gene3D" id="2.160.20.10">
    <property type="entry name" value="Single-stranded right-handed beta-helix, Pectin lyase-like"/>
    <property type="match status" value="1"/>
</dbReference>
<dbReference type="InterPro" id="IPR012334">
    <property type="entry name" value="Pectin_lyas_fold"/>
</dbReference>
<evidence type="ECO:0000313" key="2">
    <source>
        <dbReference type="EMBL" id="SFP66449.1"/>
    </source>
</evidence>
<evidence type="ECO:0000259" key="1">
    <source>
        <dbReference type="Pfam" id="PF12708"/>
    </source>
</evidence>
<protein>
    <submittedName>
        <fullName evidence="2">Pectate lyase superfamily protein</fullName>
    </submittedName>
</protein>
<feature type="domain" description="Rhamnogalacturonase A/B/Epimerase-like pectate lyase" evidence="1">
    <location>
        <begin position="136"/>
        <end position="205"/>
    </location>
</feature>
<dbReference type="GO" id="GO:0016829">
    <property type="term" value="F:lyase activity"/>
    <property type="evidence" value="ECO:0007669"/>
    <property type="project" value="UniProtKB-KW"/>
</dbReference>
<dbReference type="InterPro" id="IPR011050">
    <property type="entry name" value="Pectin_lyase_fold/virulence"/>
</dbReference>
<dbReference type="Proteomes" id="UP000199586">
    <property type="component" value="Unassembled WGS sequence"/>
</dbReference>
<name>A0A1I5S6W0_9SPHN</name>
<dbReference type="InterPro" id="IPR024535">
    <property type="entry name" value="RHGA/B-epi-like_pectate_lyase"/>
</dbReference>
<dbReference type="OrthoDB" id="9795222at2"/>
<gene>
    <name evidence="2" type="ORF">SAMN04488241_10510</name>
</gene>